<organism evidence="2 3">
    <name type="scientific">Clostridium aminobutyricum</name>
    <dbReference type="NCBI Taxonomy" id="33953"/>
    <lineage>
        <taxon>Bacteria</taxon>
        <taxon>Bacillati</taxon>
        <taxon>Bacillota</taxon>
        <taxon>Clostridia</taxon>
        <taxon>Eubacteriales</taxon>
        <taxon>Clostridiaceae</taxon>
        <taxon>Clostridium</taxon>
    </lineage>
</organism>
<dbReference type="AlphaFoldDB" id="A0A939D9H9"/>
<sequence>MNGLIIKDFLNLKKQAVPIGAFLILYFVISALSGDSTFFAGVLMMSFAILPITALAYDDRANWNKYALTMPISRQMLVVSKYLMALILLGIGGLTILLFNTFFGNYNLHEGLLATCTMMFIGVLIFSISLPLNYKFGTEKSRYILIGVCVLPAVFVSMLGIGVTTEPSDEMVGILDLLEILLESNWFIAAELLLSAIVFFVSMMASVRIIQKKEF</sequence>
<feature type="transmembrane region" description="Helical" evidence="1">
    <location>
        <begin position="111"/>
        <end position="132"/>
    </location>
</feature>
<protein>
    <submittedName>
        <fullName evidence="2">ABC-2 transporter permease</fullName>
    </submittedName>
</protein>
<gene>
    <name evidence="2" type="ORF">JYB65_07450</name>
</gene>
<comment type="caution">
    <text evidence="2">The sequence shown here is derived from an EMBL/GenBank/DDBJ whole genome shotgun (WGS) entry which is preliminary data.</text>
</comment>
<feature type="transmembrane region" description="Helical" evidence="1">
    <location>
        <begin position="16"/>
        <end position="32"/>
    </location>
</feature>
<dbReference type="PANTHER" id="PTHR41309:SF2">
    <property type="entry name" value="MEMBRANE PROTEIN"/>
    <property type="match status" value="1"/>
</dbReference>
<dbReference type="Pfam" id="PF13346">
    <property type="entry name" value="ABC2_membrane_5"/>
    <property type="match status" value="1"/>
</dbReference>
<dbReference type="RefSeq" id="WP_206582023.1">
    <property type="nucleotide sequence ID" value="NZ_JAFJZZ010000002.1"/>
</dbReference>
<proteinExistence type="predicted"/>
<keyword evidence="1" id="KW-0812">Transmembrane</keyword>
<keyword evidence="1" id="KW-0472">Membrane</keyword>
<keyword evidence="3" id="KW-1185">Reference proteome</keyword>
<feature type="transmembrane region" description="Helical" evidence="1">
    <location>
        <begin position="144"/>
        <end position="165"/>
    </location>
</feature>
<dbReference type="InterPro" id="IPR025699">
    <property type="entry name" value="ABC2_memb-like"/>
</dbReference>
<dbReference type="PANTHER" id="PTHR41309">
    <property type="entry name" value="MEMBRANE PROTEIN-RELATED"/>
    <property type="match status" value="1"/>
</dbReference>
<name>A0A939D9H9_CLOAM</name>
<evidence type="ECO:0000313" key="3">
    <source>
        <dbReference type="Proteomes" id="UP000664545"/>
    </source>
</evidence>
<accession>A0A939D9H9</accession>
<evidence type="ECO:0000256" key="1">
    <source>
        <dbReference type="SAM" id="Phobius"/>
    </source>
</evidence>
<feature type="transmembrane region" description="Helical" evidence="1">
    <location>
        <begin position="38"/>
        <end position="57"/>
    </location>
</feature>
<feature type="transmembrane region" description="Helical" evidence="1">
    <location>
        <begin position="185"/>
        <end position="210"/>
    </location>
</feature>
<dbReference type="Proteomes" id="UP000664545">
    <property type="component" value="Unassembled WGS sequence"/>
</dbReference>
<dbReference type="EMBL" id="JAFJZZ010000002">
    <property type="protein sequence ID" value="MBN7773193.1"/>
    <property type="molecule type" value="Genomic_DNA"/>
</dbReference>
<keyword evidence="1" id="KW-1133">Transmembrane helix</keyword>
<reference evidence="2" key="1">
    <citation type="submission" date="2021-02" db="EMBL/GenBank/DDBJ databases">
        <title>Abyssanaerobacter marinus gen.nov., sp., nov, anaerobic bacterium isolated from the Onnuri vent field of Indian Ocean and suggestion of Mogibacteriaceae fam. nov., and proposal of reclassification of ambiguous this family's genus member.</title>
        <authorList>
            <person name="Kim Y.J."/>
            <person name="Yang J.-A."/>
        </authorList>
    </citation>
    <scope>NUCLEOTIDE SEQUENCE</scope>
    <source>
        <strain evidence="2">DSM 2634</strain>
    </source>
</reference>
<evidence type="ECO:0000313" key="2">
    <source>
        <dbReference type="EMBL" id="MBN7773193.1"/>
    </source>
</evidence>
<feature type="transmembrane region" description="Helical" evidence="1">
    <location>
        <begin position="78"/>
        <end position="99"/>
    </location>
</feature>